<feature type="compositionally biased region" description="Pro residues" evidence="1">
    <location>
        <begin position="268"/>
        <end position="280"/>
    </location>
</feature>
<accession>A0A401YQ42</accession>
<organism evidence="2 3">
    <name type="scientific">Embleya hyalina</name>
    <dbReference type="NCBI Taxonomy" id="516124"/>
    <lineage>
        <taxon>Bacteria</taxon>
        <taxon>Bacillati</taxon>
        <taxon>Actinomycetota</taxon>
        <taxon>Actinomycetes</taxon>
        <taxon>Kitasatosporales</taxon>
        <taxon>Streptomycetaceae</taxon>
        <taxon>Embleya</taxon>
    </lineage>
</organism>
<dbReference type="OrthoDB" id="5194593at2"/>
<dbReference type="AlphaFoldDB" id="A0A401YQ42"/>
<comment type="caution">
    <text evidence="2">The sequence shown here is derived from an EMBL/GenBank/DDBJ whole genome shotgun (WGS) entry which is preliminary data.</text>
</comment>
<dbReference type="RefSeq" id="WP_126638731.1">
    <property type="nucleotide sequence ID" value="NZ_BIFH01000021.1"/>
</dbReference>
<keyword evidence="3" id="KW-1185">Reference proteome</keyword>
<dbReference type="EMBL" id="BIFH01000021">
    <property type="protein sequence ID" value="GCD96714.1"/>
    <property type="molecule type" value="Genomic_DNA"/>
</dbReference>
<reference evidence="2 3" key="1">
    <citation type="submission" date="2018-12" db="EMBL/GenBank/DDBJ databases">
        <title>Draft genome sequence of Embleya hyalina NBRC 13850T.</title>
        <authorList>
            <person name="Komaki H."/>
            <person name="Hosoyama A."/>
            <person name="Kimura A."/>
            <person name="Ichikawa N."/>
            <person name="Tamura T."/>
        </authorList>
    </citation>
    <scope>NUCLEOTIDE SEQUENCE [LARGE SCALE GENOMIC DNA]</scope>
    <source>
        <strain evidence="2 3">NBRC 13850</strain>
    </source>
</reference>
<name>A0A401YQ42_9ACTN</name>
<feature type="compositionally biased region" description="Basic and acidic residues" evidence="1">
    <location>
        <begin position="286"/>
        <end position="303"/>
    </location>
</feature>
<dbReference type="Proteomes" id="UP000286931">
    <property type="component" value="Unassembled WGS sequence"/>
</dbReference>
<evidence type="ECO:0000256" key="1">
    <source>
        <dbReference type="SAM" id="MobiDB-lite"/>
    </source>
</evidence>
<feature type="region of interest" description="Disordered" evidence="1">
    <location>
        <begin position="259"/>
        <end position="303"/>
    </location>
</feature>
<evidence type="ECO:0000313" key="3">
    <source>
        <dbReference type="Proteomes" id="UP000286931"/>
    </source>
</evidence>
<evidence type="ECO:0000313" key="2">
    <source>
        <dbReference type="EMBL" id="GCD96714.1"/>
    </source>
</evidence>
<proteinExistence type="predicted"/>
<gene>
    <name evidence="2" type="ORF">EHYA_04401</name>
</gene>
<protein>
    <submittedName>
        <fullName evidence="2">Uncharacterized protein</fullName>
    </submittedName>
</protein>
<sequence>MRVGGGAASTGSADRVVEEAGVRLAAADLRDLTGNEVSSLARHTRAAHRTWGVGVGLAVWNIGDGRVLVEPGVAHTRRGELLVLGADEVSIVPAPATGPLTLVLRAERGGPRARARWVADGVPADAEDVPLAVYHPDTQALDVGDGARRNARGPGPAVVVAGRMARGGTAAEGSRTQWSARIDFARPFAGVPEVFATAEGPPPAPAGATTVQVSAVDAAGFRIIVRHVLPDDGEPSEQPKVSAVPMAFGWTAVLAAEAVPARPEPRTDPCPPPCTRPPLNLPGLRADVRPGEHPDPRSRGRFV</sequence>